<proteinExistence type="predicted"/>
<dbReference type="Pfam" id="PF16510">
    <property type="entry name" value="P22_portal"/>
    <property type="match status" value="1"/>
</dbReference>
<protein>
    <submittedName>
        <fullName evidence="5">Phage P22-like portal protein</fullName>
    </submittedName>
</protein>
<dbReference type="EMBL" id="LR796969">
    <property type="protein sequence ID" value="CAB4178658.1"/>
    <property type="molecule type" value="Genomic_DNA"/>
</dbReference>
<feature type="compositionally biased region" description="Pro residues" evidence="1">
    <location>
        <begin position="385"/>
        <end position="398"/>
    </location>
</feature>
<organism evidence="5">
    <name type="scientific">uncultured Caudovirales phage</name>
    <dbReference type="NCBI Taxonomy" id="2100421"/>
    <lineage>
        <taxon>Viruses</taxon>
        <taxon>Duplodnaviria</taxon>
        <taxon>Heunggongvirae</taxon>
        <taxon>Uroviricota</taxon>
        <taxon>Caudoviricetes</taxon>
        <taxon>Peduoviridae</taxon>
        <taxon>Maltschvirus</taxon>
        <taxon>Maltschvirus maltsch</taxon>
    </lineage>
</organism>
<gene>
    <name evidence="4" type="ORF">UFOVP1019_57</name>
    <name evidence="5" type="ORF">UFOVP1618_31</name>
    <name evidence="2" type="ORF">UFOVP846_29</name>
    <name evidence="3" type="ORF">UFOVP940_59</name>
</gene>
<dbReference type="EMBL" id="LR796779">
    <property type="protein sequence ID" value="CAB4166423.1"/>
    <property type="molecule type" value="Genomic_DNA"/>
</dbReference>
<evidence type="ECO:0000313" key="3">
    <source>
        <dbReference type="EMBL" id="CAB4173392.1"/>
    </source>
</evidence>
<reference evidence="5" key="1">
    <citation type="submission" date="2020-05" db="EMBL/GenBank/DDBJ databases">
        <authorList>
            <person name="Chiriac C."/>
            <person name="Salcher M."/>
            <person name="Ghai R."/>
            <person name="Kavagutti S V."/>
        </authorList>
    </citation>
    <scope>NUCLEOTIDE SEQUENCE</scope>
</reference>
<dbReference type="InterPro" id="IPR032427">
    <property type="entry name" value="P22_portal"/>
</dbReference>
<evidence type="ECO:0000313" key="5">
    <source>
        <dbReference type="EMBL" id="CAB4219484.1"/>
    </source>
</evidence>
<dbReference type="EMBL" id="LR796891">
    <property type="protein sequence ID" value="CAB4173392.1"/>
    <property type="molecule type" value="Genomic_DNA"/>
</dbReference>
<accession>A0A6J5SXQ1</accession>
<feature type="region of interest" description="Disordered" evidence="1">
    <location>
        <begin position="378"/>
        <end position="398"/>
    </location>
</feature>
<sequence length="693" mass="78505">MGIYDDDIEDNTDDGIIEEAKEFLRFCSDNDSNNRVEALDDLKFAGGDQWPVEIQNSRLLESRPYLTINKIDAYCRQITNSQRQQRPRIKAHGVNDQSDAKIAEIITGICRHIEVQSDADAAYDNAFDFAVRMGWGYWRVTTDYMRPDSFDQEIYIKRIENPFMVYFDPNSTEPDGSDAEKCLVTEVVSKDVFRKMYPDAESDAGFTPRGTGDSQSEWITKEDIRIAEYFYTVHTRTKLVLLSDGSTVYADEMPSQDMMLEAGIYEVSRRETVKKSVKWVKLTGMQILERSDWAGKYIPVVPVYGQQLIVDSKKKKFGLTRMAKDPQRMYNFWSTALTESVALAPKAKWLVAEGQDEGHEDEWNQANIKSMPVLRYKQTDSEGRPAPPPQRLQPEPPPTGMVTALQGLNSDLMAVVGIYDPSQLPQGNQSGKAIQGQQAQVDMTNFHYYDNLTRSIRQTGRIILDLIPKIYDKQRALRIIGADGKGEMVTVNQPSLDELGVEKVLNDVTVGEYDVVMETGPGYNSKRQEAVESMISLLAVDPGLMQQAGDLIFRNMDFPGADIVADRLAAANPLAQIDEKSDIPPQVQMQLKQGQETIQQLQQQLQAMQMDMKYHATIEQQKQEAETMRKKMDVDARMADAEMRTSTQAHDSVMDNETRLEIERMKARLALILARFDQNSENAVEGEAIERAI</sequence>
<name>A0A6J5SXQ1_9CAUD</name>
<evidence type="ECO:0000256" key="1">
    <source>
        <dbReference type="SAM" id="MobiDB-lite"/>
    </source>
</evidence>
<evidence type="ECO:0000313" key="4">
    <source>
        <dbReference type="EMBL" id="CAB4178658.1"/>
    </source>
</evidence>
<dbReference type="EMBL" id="LR797482">
    <property type="protein sequence ID" value="CAB4219484.1"/>
    <property type="molecule type" value="Genomic_DNA"/>
</dbReference>
<evidence type="ECO:0000313" key="2">
    <source>
        <dbReference type="EMBL" id="CAB4166423.1"/>
    </source>
</evidence>